<evidence type="ECO:0000259" key="5">
    <source>
        <dbReference type="PROSITE" id="PS50977"/>
    </source>
</evidence>
<dbReference type="InterPro" id="IPR054156">
    <property type="entry name" value="YxaF_TetR_C"/>
</dbReference>
<dbReference type="EMBL" id="CP108264">
    <property type="protein sequence ID" value="WTU76911.1"/>
    <property type="molecule type" value="Genomic_DNA"/>
</dbReference>
<reference evidence="6" key="1">
    <citation type="submission" date="2022-10" db="EMBL/GenBank/DDBJ databases">
        <title>The complete genomes of actinobacterial strains from the NBC collection.</title>
        <authorList>
            <person name="Joergensen T.S."/>
            <person name="Alvarez Arevalo M."/>
            <person name="Sterndorff E.B."/>
            <person name="Faurdal D."/>
            <person name="Vuksanovic O."/>
            <person name="Mourched A.-S."/>
            <person name="Charusanti P."/>
            <person name="Shaw S."/>
            <person name="Blin K."/>
            <person name="Weber T."/>
        </authorList>
    </citation>
    <scope>NUCLEOTIDE SEQUENCE</scope>
    <source>
        <strain evidence="6">NBC_00049</strain>
    </source>
</reference>
<keyword evidence="1" id="KW-0805">Transcription regulation</keyword>
<feature type="DNA-binding region" description="H-T-H motif" evidence="4">
    <location>
        <begin position="28"/>
        <end position="47"/>
    </location>
</feature>
<sequence>MAGNTGTRAQIVDAANRLFYEQGFEHASFAAIAAAVGISRGNFYHHFKTKDEILGAVIEDRLQSTRVMLAEWGRDEPGPAERVRRFVEIVITNRADIQNYGCPVGTLTTELAKLGHPSRPQAVAVFDLFRTWLRKQFEELGCTVEADDFALHVLAFTQGVATLSNAFHDGQFVQREVERLHKWLDERIADHPSPRSHP</sequence>
<protein>
    <submittedName>
        <fullName evidence="6">TetR/AcrR family transcriptional regulator</fullName>
    </submittedName>
</protein>
<dbReference type="SUPFAM" id="SSF46689">
    <property type="entry name" value="Homeodomain-like"/>
    <property type="match status" value="1"/>
</dbReference>
<dbReference type="PRINTS" id="PR00455">
    <property type="entry name" value="HTHTETR"/>
</dbReference>
<keyword evidence="3" id="KW-0804">Transcription</keyword>
<dbReference type="InterPro" id="IPR009057">
    <property type="entry name" value="Homeodomain-like_sf"/>
</dbReference>
<dbReference type="InterPro" id="IPR036271">
    <property type="entry name" value="Tet_transcr_reg_TetR-rel_C_sf"/>
</dbReference>
<proteinExistence type="predicted"/>
<dbReference type="Pfam" id="PF21993">
    <property type="entry name" value="TetR_C_13_2"/>
    <property type="match status" value="1"/>
</dbReference>
<keyword evidence="2 4" id="KW-0238">DNA-binding</keyword>
<accession>A0AAU2JYA3</accession>
<dbReference type="PANTHER" id="PTHR47506">
    <property type="entry name" value="TRANSCRIPTIONAL REGULATORY PROTEIN"/>
    <property type="match status" value="1"/>
</dbReference>
<dbReference type="GO" id="GO:0003677">
    <property type="term" value="F:DNA binding"/>
    <property type="evidence" value="ECO:0007669"/>
    <property type="project" value="UniProtKB-UniRule"/>
</dbReference>
<feature type="domain" description="HTH tetR-type" evidence="5">
    <location>
        <begin position="5"/>
        <end position="65"/>
    </location>
</feature>
<dbReference type="InterPro" id="IPR001647">
    <property type="entry name" value="HTH_TetR"/>
</dbReference>
<organism evidence="6">
    <name type="scientific">Streptomyces sp. NBC_00049</name>
    <dbReference type="NCBI Taxonomy" id="2903617"/>
    <lineage>
        <taxon>Bacteria</taxon>
        <taxon>Bacillati</taxon>
        <taxon>Actinomycetota</taxon>
        <taxon>Actinomycetes</taxon>
        <taxon>Kitasatosporales</taxon>
        <taxon>Streptomycetaceae</taxon>
        <taxon>Streptomyces</taxon>
    </lineage>
</organism>
<dbReference type="Gene3D" id="1.10.357.10">
    <property type="entry name" value="Tetracycline Repressor, domain 2"/>
    <property type="match status" value="1"/>
</dbReference>
<dbReference type="PROSITE" id="PS50977">
    <property type="entry name" value="HTH_TETR_2"/>
    <property type="match status" value="1"/>
</dbReference>
<gene>
    <name evidence="6" type="ORF">OG327_28270</name>
</gene>
<evidence type="ECO:0000256" key="1">
    <source>
        <dbReference type="ARBA" id="ARBA00023015"/>
    </source>
</evidence>
<evidence type="ECO:0000256" key="4">
    <source>
        <dbReference type="PROSITE-ProRule" id="PRU00335"/>
    </source>
</evidence>
<dbReference type="PANTHER" id="PTHR47506:SF1">
    <property type="entry name" value="HTH-TYPE TRANSCRIPTIONAL REGULATOR YJDC"/>
    <property type="match status" value="1"/>
</dbReference>
<evidence type="ECO:0000256" key="3">
    <source>
        <dbReference type="ARBA" id="ARBA00023163"/>
    </source>
</evidence>
<dbReference type="Pfam" id="PF00440">
    <property type="entry name" value="TetR_N"/>
    <property type="match status" value="1"/>
</dbReference>
<evidence type="ECO:0000313" key="6">
    <source>
        <dbReference type="EMBL" id="WTU76911.1"/>
    </source>
</evidence>
<evidence type="ECO:0000256" key="2">
    <source>
        <dbReference type="ARBA" id="ARBA00023125"/>
    </source>
</evidence>
<dbReference type="AlphaFoldDB" id="A0AAU2JYA3"/>
<name>A0AAU2JYA3_9ACTN</name>
<dbReference type="SUPFAM" id="SSF48498">
    <property type="entry name" value="Tetracyclin repressor-like, C-terminal domain"/>
    <property type="match status" value="1"/>
</dbReference>